<evidence type="ECO:0000256" key="4">
    <source>
        <dbReference type="ARBA" id="ARBA00022679"/>
    </source>
</evidence>
<keyword evidence="2" id="KW-1003">Cell membrane</keyword>
<evidence type="ECO:0000313" key="10">
    <source>
        <dbReference type="Proteomes" id="UP000468687"/>
    </source>
</evidence>
<feature type="transmembrane region" description="Helical" evidence="8">
    <location>
        <begin position="162"/>
        <end position="180"/>
    </location>
</feature>
<gene>
    <name evidence="9" type="ORF">G3T38_01065</name>
</gene>
<feature type="transmembrane region" description="Helical" evidence="8">
    <location>
        <begin position="209"/>
        <end position="231"/>
    </location>
</feature>
<dbReference type="GO" id="GO:0009103">
    <property type="term" value="P:lipopolysaccharide biosynthetic process"/>
    <property type="evidence" value="ECO:0007669"/>
    <property type="project" value="UniProtKB-ARBA"/>
</dbReference>
<feature type="transmembrane region" description="Helical" evidence="8">
    <location>
        <begin position="84"/>
        <end position="105"/>
    </location>
</feature>
<feature type="transmembrane region" description="Helical" evidence="8">
    <location>
        <begin position="271"/>
        <end position="291"/>
    </location>
</feature>
<evidence type="ECO:0000256" key="3">
    <source>
        <dbReference type="ARBA" id="ARBA00022676"/>
    </source>
</evidence>
<feature type="transmembrane region" description="Helical" evidence="8">
    <location>
        <begin position="186"/>
        <end position="202"/>
    </location>
</feature>
<keyword evidence="4" id="KW-0808">Transferase</keyword>
<keyword evidence="10" id="KW-1185">Reference proteome</keyword>
<dbReference type="Proteomes" id="UP000468687">
    <property type="component" value="Unassembled WGS sequence"/>
</dbReference>
<comment type="caution">
    <text evidence="9">The sequence shown here is derived from an EMBL/GenBank/DDBJ whole genome shotgun (WGS) entry which is preliminary data.</text>
</comment>
<evidence type="ECO:0000256" key="8">
    <source>
        <dbReference type="SAM" id="Phobius"/>
    </source>
</evidence>
<dbReference type="InterPro" id="IPR050297">
    <property type="entry name" value="LipidA_mod_glycosyltrf_83"/>
</dbReference>
<evidence type="ECO:0000256" key="6">
    <source>
        <dbReference type="ARBA" id="ARBA00022989"/>
    </source>
</evidence>
<evidence type="ECO:0008006" key="11">
    <source>
        <dbReference type="Google" id="ProtNLM"/>
    </source>
</evidence>
<keyword evidence="6 8" id="KW-1133">Transmembrane helix</keyword>
<sequence>MNAARGLGDTGVNGRRTTLVVVALALLGVALRLPFLTVPPGPDESGFFIIGQQWRDGTSLYGDYWVDRPPLLVTIFWLVPSITWLRIVGCLAVAAVVLLVGFAAYAARGHRAAVAAAATAALLSAAPWLGVVRVNGELLASPFVAGAMVLTVLMLRDGARRPHLLALGAGAASAAAFGVKQSSVDGFVFGTVALAVLALTRPERRRQALTLLLAAVGGALALAVLLVAWGATRGTDPVGLFHAVVTFRADAGEVIRESASSATTDRLREMVLAWLVSGLALLTLVALALGVRHRRDPVVVATLATLLAGSAVALLGGSYWLHYLAQLIPAAALTAAWLVGTPDGAPGPGRAPGVVRRAAVVLVAAWLPIATVVTLSDELSHPIDDGPAEATGAFVREASEPGDTIVVAYGQPNVVLDSGLTAPYEHLWSLPVRVLDPDLADLTALVESPERPTWVVQWGKDGFATWAVRTDTFSDAVHEHYREAGTVCGRTIWLRDDAERTLPAPEAC</sequence>
<feature type="transmembrane region" description="Helical" evidence="8">
    <location>
        <begin position="112"/>
        <end position="132"/>
    </location>
</feature>
<dbReference type="EMBL" id="JAAGXA010000001">
    <property type="protein sequence ID" value="NEN76862.1"/>
    <property type="molecule type" value="Genomic_DNA"/>
</dbReference>
<protein>
    <recommendedName>
        <fullName evidence="11">Glycosyltransferase RgtA/B/C/D-like domain-containing protein</fullName>
    </recommendedName>
</protein>
<proteinExistence type="predicted"/>
<evidence type="ECO:0000313" key="9">
    <source>
        <dbReference type="EMBL" id="NEN76862.1"/>
    </source>
</evidence>
<dbReference type="GO" id="GO:0016763">
    <property type="term" value="F:pentosyltransferase activity"/>
    <property type="evidence" value="ECO:0007669"/>
    <property type="project" value="TreeGrafter"/>
</dbReference>
<dbReference type="PANTHER" id="PTHR33908:SF11">
    <property type="entry name" value="MEMBRANE PROTEIN"/>
    <property type="match status" value="1"/>
</dbReference>
<keyword evidence="3" id="KW-0328">Glycosyltransferase</keyword>
<dbReference type="PANTHER" id="PTHR33908">
    <property type="entry name" value="MANNOSYLTRANSFERASE YKCB-RELATED"/>
    <property type="match status" value="1"/>
</dbReference>
<accession>A0A6P0HDG1</accession>
<evidence type="ECO:0000256" key="1">
    <source>
        <dbReference type="ARBA" id="ARBA00004651"/>
    </source>
</evidence>
<organism evidence="9 10">
    <name type="scientific">Nocardioides zeae</name>
    <dbReference type="NCBI Taxonomy" id="1457234"/>
    <lineage>
        <taxon>Bacteria</taxon>
        <taxon>Bacillati</taxon>
        <taxon>Actinomycetota</taxon>
        <taxon>Actinomycetes</taxon>
        <taxon>Propionibacteriales</taxon>
        <taxon>Nocardioidaceae</taxon>
        <taxon>Nocardioides</taxon>
    </lineage>
</organism>
<evidence type="ECO:0000256" key="7">
    <source>
        <dbReference type="ARBA" id="ARBA00023136"/>
    </source>
</evidence>
<evidence type="ECO:0000256" key="5">
    <source>
        <dbReference type="ARBA" id="ARBA00022692"/>
    </source>
</evidence>
<feature type="transmembrane region" description="Helical" evidence="8">
    <location>
        <begin position="138"/>
        <end position="155"/>
    </location>
</feature>
<comment type="subcellular location">
    <subcellularLocation>
        <location evidence="1">Cell membrane</location>
        <topology evidence="1">Multi-pass membrane protein</topology>
    </subcellularLocation>
</comment>
<reference evidence="9 10" key="1">
    <citation type="journal article" date="2014" name="Int. J. Syst. Evol. Microbiol.">
        <title>Nocardioides zeae sp. nov., isolated from the stem of Zea mays.</title>
        <authorList>
            <person name="Glaeser S.P."/>
            <person name="McInroy J.A."/>
            <person name="Busse H.J."/>
            <person name="Kampfer P."/>
        </authorList>
    </citation>
    <scope>NUCLEOTIDE SEQUENCE [LARGE SCALE GENOMIC DNA]</scope>
    <source>
        <strain evidence="9 10">JCM 30728</strain>
    </source>
</reference>
<keyword evidence="5 8" id="KW-0812">Transmembrane</keyword>
<keyword evidence="7 8" id="KW-0472">Membrane</keyword>
<dbReference type="GO" id="GO:0005886">
    <property type="term" value="C:plasma membrane"/>
    <property type="evidence" value="ECO:0007669"/>
    <property type="project" value="UniProtKB-SubCell"/>
</dbReference>
<evidence type="ECO:0000256" key="2">
    <source>
        <dbReference type="ARBA" id="ARBA00022475"/>
    </source>
</evidence>
<dbReference type="RefSeq" id="WP_163770223.1">
    <property type="nucleotide sequence ID" value="NZ_JAAGXA010000001.1"/>
</dbReference>
<dbReference type="AlphaFoldDB" id="A0A6P0HDG1"/>
<name>A0A6P0HDG1_9ACTN</name>
<feature type="transmembrane region" description="Helical" evidence="8">
    <location>
        <begin position="298"/>
        <end position="317"/>
    </location>
</feature>